<organism evidence="1 2">
    <name type="scientific">Streblomastix strix</name>
    <dbReference type="NCBI Taxonomy" id="222440"/>
    <lineage>
        <taxon>Eukaryota</taxon>
        <taxon>Metamonada</taxon>
        <taxon>Preaxostyla</taxon>
        <taxon>Oxymonadida</taxon>
        <taxon>Streblomastigidae</taxon>
        <taxon>Streblomastix</taxon>
    </lineage>
</organism>
<evidence type="ECO:0000313" key="2">
    <source>
        <dbReference type="Proteomes" id="UP000324800"/>
    </source>
</evidence>
<comment type="caution">
    <text evidence="1">The sequence shown here is derived from an EMBL/GenBank/DDBJ whole genome shotgun (WGS) entry which is preliminary data.</text>
</comment>
<proteinExistence type="predicted"/>
<name>A0A5J4WVP0_9EUKA</name>
<accession>A0A5J4WVP0</accession>
<sequence length="127" mass="14041">MFYEVLIPVVVALVGNYQTQILYEGTTNGLLAQNSRTLQCERNSNGALTFDGLDTNNQNVSIGLSGAPIYQSDTYCYYNVDLMGKRPPPPILCTIHDTFWLFGLANGDSCVYDVNNTFDEVISQIEG</sequence>
<reference evidence="1 2" key="1">
    <citation type="submission" date="2019-03" db="EMBL/GenBank/DDBJ databases">
        <title>Single cell metagenomics reveals metabolic interactions within the superorganism composed of flagellate Streblomastix strix and complex community of Bacteroidetes bacteria on its surface.</title>
        <authorList>
            <person name="Treitli S.C."/>
            <person name="Kolisko M."/>
            <person name="Husnik F."/>
            <person name="Keeling P."/>
            <person name="Hampl V."/>
        </authorList>
    </citation>
    <scope>NUCLEOTIDE SEQUENCE [LARGE SCALE GENOMIC DNA]</scope>
    <source>
        <strain evidence="1">ST1C</strain>
    </source>
</reference>
<dbReference type="EMBL" id="SNRW01000858">
    <property type="protein sequence ID" value="KAA6398893.1"/>
    <property type="molecule type" value="Genomic_DNA"/>
</dbReference>
<dbReference type="Proteomes" id="UP000324800">
    <property type="component" value="Unassembled WGS sequence"/>
</dbReference>
<gene>
    <name evidence="1" type="ORF">EZS28_005573</name>
</gene>
<protein>
    <submittedName>
        <fullName evidence="1">Uncharacterized protein</fullName>
    </submittedName>
</protein>
<dbReference type="AlphaFoldDB" id="A0A5J4WVP0"/>
<evidence type="ECO:0000313" key="1">
    <source>
        <dbReference type="EMBL" id="KAA6398893.1"/>
    </source>
</evidence>